<sequence>IWEGLSHPNVLELLGYYLSPEYDIARLISPCLINGNVSDYLKRAPVTVAQRLEFVRDITAGLDYLHNHSPPICHSDLNPANILIDDNLHAVLSGFGLAQANVLIDLHMNAILCDFGLASFVSGSDTLPGLVTTTTLKGTPRYMGPELLEDGDCKHSLESDIWAWARTVFQILTGRIPYAEAAGEVPFYMAIYQKNLPGDVKHLLSKIPEGADSESALALRFLYSTLPQCWDFDPHKRPSISTLLSQLPLQTNTINEGDSESREEEIEIKQDTVDNGGGGKPRIFDGNHMETSGPQAQVPSGGDTPSPPSVGCRYPECNVKRVSKNCSSSMCPRHCRQNGSSCRIHGLGAISSPPPKRGGENLDEEPPSKRARYLIEERR</sequence>
<dbReference type="EMBL" id="KN823126">
    <property type="protein sequence ID" value="KIO21818.1"/>
    <property type="molecule type" value="Genomic_DNA"/>
</dbReference>
<feature type="compositionally biased region" description="Polar residues" evidence="5">
    <location>
        <begin position="289"/>
        <end position="298"/>
    </location>
</feature>
<keyword evidence="2" id="KW-0547">Nucleotide-binding</keyword>
<protein>
    <recommendedName>
        <fullName evidence="6">Protein kinase domain-containing protein</fullName>
    </recommendedName>
</protein>
<evidence type="ECO:0000313" key="8">
    <source>
        <dbReference type="Proteomes" id="UP000054248"/>
    </source>
</evidence>
<evidence type="ECO:0000256" key="2">
    <source>
        <dbReference type="ARBA" id="ARBA00022741"/>
    </source>
</evidence>
<feature type="region of interest" description="Disordered" evidence="5">
    <location>
        <begin position="269"/>
        <end position="309"/>
    </location>
</feature>
<feature type="region of interest" description="Disordered" evidence="5">
    <location>
        <begin position="339"/>
        <end position="379"/>
    </location>
</feature>
<dbReference type="GO" id="GO:0005524">
    <property type="term" value="F:ATP binding"/>
    <property type="evidence" value="ECO:0007669"/>
    <property type="project" value="UniProtKB-KW"/>
</dbReference>
<reference evidence="7 8" key="1">
    <citation type="submission" date="2014-04" db="EMBL/GenBank/DDBJ databases">
        <authorList>
            <consortium name="DOE Joint Genome Institute"/>
            <person name="Kuo A."/>
            <person name="Girlanda M."/>
            <person name="Perotto S."/>
            <person name="Kohler A."/>
            <person name="Nagy L.G."/>
            <person name="Floudas D."/>
            <person name="Copeland A."/>
            <person name="Barry K.W."/>
            <person name="Cichocki N."/>
            <person name="Veneault-Fourrey C."/>
            <person name="LaButti K."/>
            <person name="Lindquist E.A."/>
            <person name="Lipzen A."/>
            <person name="Lundell T."/>
            <person name="Morin E."/>
            <person name="Murat C."/>
            <person name="Sun H."/>
            <person name="Tunlid A."/>
            <person name="Henrissat B."/>
            <person name="Grigoriev I.V."/>
            <person name="Hibbett D.S."/>
            <person name="Martin F."/>
            <person name="Nordberg H.P."/>
            <person name="Cantor M.N."/>
            <person name="Hua S.X."/>
        </authorList>
    </citation>
    <scope>NUCLEOTIDE SEQUENCE [LARGE SCALE GENOMIC DNA]</scope>
    <source>
        <strain evidence="7 8">MUT 4182</strain>
    </source>
</reference>
<gene>
    <name evidence="7" type="ORF">M407DRAFT_217538</name>
</gene>
<dbReference type="InterPro" id="IPR000719">
    <property type="entry name" value="Prot_kinase_dom"/>
</dbReference>
<keyword evidence="4" id="KW-0067">ATP-binding</keyword>
<dbReference type="InterPro" id="IPR051681">
    <property type="entry name" value="Ser/Thr_Kinases-Pseudokinases"/>
</dbReference>
<evidence type="ECO:0000256" key="3">
    <source>
        <dbReference type="ARBA" id="ARBA00022777"/>
    </source>
</evidence>
<dbReference type="PANTHER" id="PTHR44329">
    <property type="entry name" value="SERINE/THREONINE-PROTEIN KINASE TNNI3K-RELATED"/>
    <property type="match status" value="1"/>
</dbReference>
<dbReference type="Proteomes" id="UP000054248">
    <property type="component" value="Unassembled WGS sequence"/>
</dbReference>
<dbReference type="PANTHER" id="PTHR44329:SF288">
    <property type="entry name" value="MITOGEN-ACTIVATED PROTEIN KINASE KINASE KINASE 20"/>
    <property type="match status" value="1"/>
</dbReference>
<dbReference type="HOGENOM" id="CLU_730680_0_0_1"/>
<evidence type="ECO:0000256" key="1">
    <source>
        <dbReference type="ARBA" id="ARBA00022679"/>
    </source>
</evidence>
<reference evidence="8" key="2">
    <citation type="submission" date="2015-01" db="EMBL/GenBank/DDBJ databases">
        <title>Evolutionary Origins and Diversification of the Mycorrhizal Mutualists.</title>
        <authorList>
            <consortium name="DOE Joint Genome Institute"/>
            <consortium name="Mycorrhizal Genomics Consortium"/>
            <person name="Kohler A."/>
            <person name="Kuo A."/>
            <person name="Nagy L.G."/>
            <person name="Floudas D."/>
            <person name="Copeland A."/>
            <person name="Barry K.W."/>
            <person name="Cichocki N."/>
            <person name="Veneault-Fourrey C."/>
            <person name="LaButti K."/>
            <person name="Lindquist E.A."/>
            <person name="Lipzen A."/>
            <person name="Lundell T."/>
            <person name="Morin E."/>
            <person name="Murat C."/>
            <person name="Riley R."/>
            <person name="Ohm R."/>
            <person name="Sun H."/>
            <person name="Tunlid A."/>
            <person name="Henrissat B."/>
            <person name="Grigoriev I.V."/>
            <person name="Hibbett D.S."/>
            <person name="Martin F."/>
        </authorList>
    </citation>
    <scope>NUCLEOTIDE SEQUENCE [LARGE SCALE GENOMIC DNA]</scope>
    <source>
        <strain evidence="8">MUT 4182</strain>
    </source>
</reference>
<dbReference type="InterPro" id="IPR011009">
    <property type="entry name" value="Kinase-like_dom_sf"/>
</dbReference>
<dbReference type="SUPFAM" id="SSF56112">
    <property type="entry name" value="Protein kinase-like (PK-like)"/>
    <property type="match status" value="2"/>
</dbReference>
<name>A0A0C3KK34_9AGAM</name>
<dbReference type="GO" id="GO:0004674">
    <property type="term" value="F:protein serine/threonine kinase activity"/>
    <property type="evidence" value="ECO:0007669"/>
    <property type="project" value="TreeGrafter"/>
</dbReference>
<keyword evidence="8" id="KW-1185">Reference proteome</keyword>
<accession>A0A0C3KK34</accession>
<proteinExistence type="predicted"/>
<dbReference type="OrthoDB" id="346907at2759"/>
<evidence type="ECO:0000313" key="7">
    <source>
        <dbReference type="EMBL" id="KIO21818.1"/>
    </source>
</evidence>
<evidence type="ECO:0000256" key="4">
    <source>
        <dbReference type="ARBA" id="ARBA00022840"/>
    </source>
</evidence>
<organism evidence="7 8">
    <name type="scientific">Tulasnella calospora MUT 4182</name>
    <dbReference type="NCBI Taxonomy" id="1051891"/>
    <lineage>
        <taxon>Eukaryota</taxon>
        <taxon>Fungi</taxon>
        <taxon>Dikarya</taxon>
        <taxon>Basidiomycota</taxon>
        <taxon>Agaricomycotina</taxon>
        <taxon>Agaricomycetes</taxon>
        <taxon>Cantharellales</taxon>
        <taxon>Tulasnellaceae</taxon>
        <taxon>Tulasnella</taxon>
    </lineage>
</organism>
<dbReference type="AlphaFoldDB" id="A0A0C3KK34"/>
<dbReference type="STRING" id="1051891.A0A0C3KK34"/>
<feature type="domain" description="Protein kinase" evidence="6">
    <location>
        <begin position="1"/>
        <end position="249"/>
    </location>
</feature>
<evidence type="ECO:0000259" key="6">
    <source>
        <dbReference type="PROSITE" id="PS50011"/>
    </source>
</evidence>
<evidence type="ECO:0000256" key="5">
    <source>
        <dbReference type="SAM" id="MobiDB-lite"/>
    </source>
</evidence>
<keyword evidence="3" id="KW-0418">Kinase</keyword>
<dbReference type="Pfam" id="PF00069">
    <property type="entry name" value="Pkinase"/>
    <property type="match status" value="1"/>
</dbReference>
<feature type="non-terminal residue" evidence="7">
    <location>
        <position position="1"/>
    </location>
</feature>
<keyword evidence="1" id="KW-0808">Transferase</keyword>
<dbReference type="PROSITE" id="PS50011">
    <property type="entry name" value="PROTEIN_KINASE_DOM"/>
    <property type="match status" value="1"/>
</dbReference>
<dbReference type="Gene3D" id="1.10.510.10">
    <property type="entry name" value="Transferase(Phosphotransferase) domain 1"/>
    <property type="match status" value="2"/>
</dbReference>